<protein>
    <submittedName>
        <fullName evidence="1">Uncharacterized protein</fullName>
    </submittedName>
</protein>
<sequence length="43" mass="4995">MNFYKIVFADGSEVQEFADSEADLRDFVARCYCTRTISKIIQL</sequence>
<organism evidence="1 2">
    <name type="scientific">Pseudomonas syringae pv. tomato</name>
    <dbReference type="NCBI Taxonomy" id="323"/>
    <lineage>
        <taxon>Bacteria</taxon>
        <taxon>Pseudomonadati</taxon>
        <taxon>Pseudomonadota</taxon>
        <taxon>Gammaproteobacteria</taxon>
        <taxon>Pseudomonadales</taxon>
        <taxon>Pseudomonadaceae</taxon>
        <taxon>Pseudomonas</taxon>
    </lineage>
</organism>
<dbReference type="AlphaFoldDB" id="A0AAV1BMN0"/>
<name>A0AAV1BMN0_PSEUB</name>
<evidence type="ECO:0000313" key="2">
    <source>
        <dbReference type="Proteomes" id="UP001177000"/>
    </source>
</evidence>
<evidence type="ECO:0000313" key="1">
    <source>
        <dbReference type="EMBL" id="CAI8908710.1"/>
    </source>
</evidence>
<reference evidence="1" key="1">
    <citation type="submission" date="2023-03" db="EMBL/GenBank/DDBJ databases">
        <authorList>
            <person name="Pothier F. J."/>
        </authorList>
    </citation>
    <scope>NUCLEOTIDE SEQUENCE</scope>
    <source>
        <strain evidence="1">DAPP-PG 215</strain>
    </source>
</reference>
<dbReference type="Proteomes" id="UP001177000">
    <property type="component" value="Chromosome"/>
</dbReference>
<gene>
    <name evidence="1" type="ORF">DAPPPG215_18360</name>
</gene>
<proteinExistence type="predicted"/>
<dbReference type="RefSeq" id="WP_010201980.1">
    <property type="nucleotide sequence ID" value="NZ_CP019871.1"/>
</dbReference>
<accession>A0AAV1BMN0</accession>
<dbReference type="EMBL" id="OX458335">
    <property type="protein sequence ID" value="CAI8908710.1"/>
    <property type="molecule type" value="Genomic_DNA"/>
</dbReference>